<protein>
    <submittedName>
        <fullName evidence="1">Uncharacterized protein</fullName>
    </submittedName>
</protein>
<accession>A0A418IBS0</accession>
<dbReference type="Proteomes" id="UP000286317">
    <property type="component" value="Unassembled WGS sequence"/>
</dbReference>
<evidence type="ECO:0000313" key="2">
    <source>
        <dbReference type="Proteomes" id="UP000286317"/>
    </source>
</evidence>
<proteinExistence type="predicted"/>
<comment type="caution">
    <text evidence="1">The sequence shown here is derived from an EMBL/GenBank/DDBJ whole genome shotgun (WGS) entry which is preliminary data.</text>
</comment>
<dbReference type="AlphaFoldDB" id="A0A418IBS0"/>
<reference evidence="1 2" key="1">
    <citation type="journal article" date="2016" name="Front. Microbiol.">
        <title>Comprehensive Phylogenetic Analysis of Bovine Non-aureus Staphylococci Species Based on Whole-Genome Sequencing.</title>
        <authorList>
            <person name="Naushad S."/>
            <person name="Barkema H.W."/>
            <person name="Luby C."/>
            <person name="Condas L.A."/>
            <person name="Nobrega D.B."/>
            <person name="Carson D.A."/>
            <person name="De Buck J."/>
        </authorList>
    </citation>
    <scope>NUCLEOTIDE SEQUENCE [LARGE SCALE GENOMIC DNA]</scope>
    <source>
        <strain evidence="1 2">SNUC 4554</strain>
    </source>
</reference>
<sequence length="90" mass="11022">VYYKELKNYTDIENELYRVLELEDIKFFKFIYERLVNHITTTSSCKKVEYTKELRVNDVCFNEKFKEAFLNKIDQLDDEKQNIIKDILIK</sequence>
<organism evidence="1 2">
    <name type="scientific">Staphylococcus shinii</name>
    <dbReference type="NCBI Taxonomy" id="2912228"/>
    <lineage>
        <taxon>Bacteria</taxon>
        <taxon>Bacillati</taxon>
        <taxon>Bacillota</taxon>
        <taxon>Bacilli</taxon>
        <taxon>Bacillales</taxon>
        <taxon>Staphylococcaceae</taxon>
        <taxon>Staphylococcus</taxon>
    </lineage>
</organism>
<name>A0A418IBS0_9STAP</name>
<feature type="non-terminal residue" evidence="1">
    <location>
        <position position="1"/>
    </location>
</feature>
<dbReference type="RefSeq" id="WP_182478078.1">
    <property type="nucleotide sequence ID" value="NZ_QXUF01000194.1"/>
</dbReference>
<dbReference type="EMBL" id="QXUF01000194">
    <property type="protein sequence ID" value="RIM96257.1"/>
    <property type="molecule type" value="Genomic_DNA"/>
</dbReference>
<keyword evidence="2" id="KW-1185">Reference proteome</keyword>
<evidence type="ECO:0000313" key="1">
    <source>
        <dbReference type="EMBL" id="RIM96257.1"/>
    </source>
</evidence>
<gene>
    <name evidence="1" type="ORF">BU112_14395</name>
</gene>